<dbReference type="SUPFAM" id="SSF54637">
    <property type="entry name" value="Thioesterase/thiol ester dehydrase-isomerase"/>
    <property type="match status" value="1"/>
</dbReference>
<dbReference type="PANTHER" id="PTHR31793:SF27">
    <property type="entry name" value="NOVEL THIOESTERASE SUPERFAMILY DOMAIN AND SAPOSIN A-TYPE DOMAIN CONTAINING PROTEIN (0610012H03RIK)"/>
    <property type="match status" value="1"/>
</dbReference>
<organism evidence="3">
    <name type="scientific">uncultured Prevotella sp</name>
    <dbReference type="NCBI Taxonomy" id="159272"/>
    <lineage>
        <taxon>Bacteria</taxon>
        <taxon>Pseudomonadati</taxon>
        <taxon>Bacteroidota</taxon>
        <taxon>Bacteroidia</taxon>
        <taxon>Bacteroidales</taxon>
        <taxon>Prevotellaceae</taxon>
        <taxon>Prevotella</taxon>
        <taxon>environmental samples</taxon>
    </lineage>
</organism>
<gene>
    <name evidence="3" type="ORF">Prevot485_1620</name>
</gene>
<dbReference type="Gene3D" id="3.10.129.10">
    <property type="entry name" value="Hotdog Thioesterase"/>
    <property type="match status" value="1"/>
</dbReference>
<protein>
    <submittedName>
        <fullName evidence="3">4-hydroxybenzoyl-CoA thioesterase</fullName>
    </submittedName>
</protein>
<dbReference type="CDD" id="cd00586">
    <property type="entry name" value="4HBT"/>
    <property type="match status" value="1"/>
</dbReference>
<dbReference type="PANTHER" id="PTHR31793">
    <property type="entry name" value="4-HYDROXYBENZOYL-COA THIOESTERASE FAMILY MEMBER"/>
    <property type="match status" value="1"/>
</dbReference>
<comment type="similarity">
    <text evidence="1">Belongs to the 4-hydroxybenzoyl-CoA thioesterase family.</text>
</comment>
<dbReference type="Pfam" id="PF13279">
    <property type="entry name" value="4HBT_2"/>
    <property type="match status" value="1"/>
</dbReference>
<keyword evidence="2" id="KW-0378">Hydrolase</keyword>
<sequence length="139" mass="16739">MKVIHDICRIQVKFSEIDSMRRVWHGIYVKYFEDGRESFGRHFPGCDYKTMQDTGIYAPIYDIQVKCLAPLEMNDVAVIHTYYVPKRGARLDYRYEVYRERDGILCCKGSTTQLFIDRDGIQMYECPSFYEEWKRRYIE</sequence>
<dbReference type="EMBL" id="MN990733">
    <property type="protein sequence ID" value="QIM10063.1"/>
    <property type="molecule type" value="Genomic_DNA"/>
</dbReference>
<evidence type="ECO:0000256" key="1">
    <source>
        <dbReference type="ARBA" id="ARBA00005953"/>
    </source>
</evidence>
<dbReference type="PIRSF" id="PIRSF003230">
    <property type="entry name" value="YbgC"/>
    <property type="match status" value="1"/>
</dbReference>
<accession>A0A6G8F1B6</accession>
<proteinExistence type="inferred from homology"/>
<reference evidence="3" key="1">
    <citation type="journal article" date="2020" name="J. ISSAAS">
        <title>Lactobacilli and other gastrointestinal microbiota of Peromyscus leucopus, reservoir host for agents of Lyme disease and other zoonoses in North America.</title>
        <authorList>
            <person name="Milovic A."/>
            <person name="Bassam K."/>
            <person name="Shao H."/>
            <person name="Chatzistamou I."/>
            <person name="Tufts D.M."/>
            <person name="Diuk-Wasser M."/>
            <person name="Barbour A.G."/>
        </authorList>
    </citation>
    <scope>NUCLEOTIDE SEQUENCE</scope>
    <source>
        <strain evidence="3">LL70</strain>
    </source>
</reference>
<dbReference type="InterPro" id="IPR029069">
    <property type="entry name" value="HotDog_dom_sf"/>
</dbReference>
<evidence type="ECO:0000313" key="3">
    <source>
        <dbReference type="EMBL" id="QIM10063.1"/>
    </source>
</evidence>
<dbReference type="InterPro" id="IPR050563">
    <property type="entry name" value="4-hydroxybenzoyl-CoA_TE"/>
</dbReference>
<dbReference type="GO" id="GO:0047617">
    <property type="term" value="F:fatty acyl-CoA hydrolase activity"/>
    <property type="evidence" value="ECO:0007669"/>
    <property type="project" value="TreeGrafter"/>
</dbReference>
<dbReference type="AlphaFoldDB" id="A0A6G8F1B6"/>
<evidence type="ECO:0000256" key="2">
    <source>
        <dbReference type="ARBA" id="ARBA00022801"/>
    </source>
</evidence>
<dbReference type="InterPro" id="IPR006684">
    <property type="entry name" value="YbgC/YbaW"/>
</dbReference>
<name>A0A6G8F1B6_9BACT</name>